<dbReference type="EMBL" id="PYMK01000025">
    <property type="protein sequence ID" value="PSU25123.1"/>
    <property type="molecule type" value="Genomic_DNA"/>
</dbReference>
<protein>
    <submittedName>
        <fullName evidence="3">Uncharacterized protein</fullName>
    </submittedName>
</protein>
<evidence type="ECO:0000313" key="4">
    <source>
        <dbReference type="Proteomes" id="UP000240254"/>
    </source>
</evidence>
<sequence length="170" mass="19145">MSSDKSAIEIIEETIQEKHTPSPSKTIEGVASKKNDSEHHQQKTNTGSDKNLFFVLVKYASMAIFMVLMLIIYNMYFDNDTNEQTKIVIMDINENTQHVISQGGDENAIIRYNNFVSNLLSDRGFIVLDRASILGPVPAEYLAPLFDLSVITPTSSTYKPRRPITTLTQK</sequence>
<proteinExistence type="predicted"/>
<reference evidence="3 4" key="1">
    <citation type="submission" date="2018-03" db="EMBL/GenBank/DDBJ databases">
        <title>Whole genome sequencing of Histamine producing bacteria.</title>
        <authorList>
            <person name="Butler K."/>
        </authorList>
    </citation>
    <scope>NUCLEOTIDE SEQUENCE [LARGE SCALE GENOMIC DNA]</scope>
    <source>
        <strain evidence="3 4">BS2</strain>
    </source>
</reference>
<dbReference type="Proteomes" id="UP000240254">
    <property type="component" value="Unassembled WGS sequence"/>
</dbReference>
<comment type="caution">
    <text evidence="3">The sequence shown here is derived from an EMBL/GenBank/DDBJ whole genome shotgun (WGS) entry which is preliminary data.</text>
</comment>
<keyword evidence="2" id="KW-0472">Membrane</keyword>
<dbReference type="AlphaFoldDB" id="A0A2T3IFP8"/>
<keyword evidence="2" id="KW-0812">Transmembrane</keyword>
<name>A0A2T3IFP8_9GAMM</name>
<feature type="region of interest" description="Disordered" evidence="1">
    <location>
        <begin position="13"/>
        <end position="45"/>
    </location>
</feature>
<evidence type="ECO:0000313" key="3">
    <source>
        <dbReference type="EMBL" id="PSU25123.1"/>
    </source>
</evidence>
<feature type="transmembrane region" description="Helical" evidence="2">
    <location>
        <begin position="52"/>
        <end position="76"/>
    </location>
</feature>
<feature type="compositionally biased region" description="Basic and acidic residues" evidence="1">
    <location>
        <begin position="31"/>
        <end position="41"/>
    </location>
</feature>
<gene>
    <name evidence="3" type="ORF">CTM88_18095</name>
</gene>
<accession>A0A2T3IFP8</accession>
<dbReference type="RefSeq" id="WP_065176483.1">
    <property type="nucleotide sequence ID" value="NZ_LZFA01000014.1"/>
</dbReference>
<organism evidence="3 4">
    <name type="scientific">Photobacterium aquimaris</name>
    <dbReference type="NCBI Taxonomy" id="512643"/>
    <lineage>
        <taxon>Bacteria</taxon>
        <taxon>Pseudomonadati</taxon>
        <taxon>Pseudomonadota</taxon>
        <taxon>Gammaproteobacteria</taxon>
        <taxon>Vibrionales</taxon>
        <taxon>Vibrionaceae</taxon>
        <taxon>Photobacterium</taxon>
    </lineage>
</organism>
<evidence type="ECO:0000256" key="1">
    <source>
        <dbReference type="SAM" id="MobiDB-lite"/>
    </source>
</evidence>
<keyword evidence="2" id="KW-1133">Transmembrane helix</keyword>
<dbReference type="OrthoDB" id="9870224at2"/>
<evidence type="ECO:0000256" key="2">
    <source>
        <dbReference type="SAM" id="Phobius"/>
    </source>
</evidence>